<dbReference type="InterPro" id="IPR042097">
    <property type="entry name" value="Aminopeptidase_N-like_N_sf"/>
</dbReference>
<evidence type="ECO:0000256" key="15">
    <source>
        <dbReference type="PIRSR" id="PIRSR634016-3"/>
    </source>
</evidence>
<keyword evidence="9" id="KW-0735">Signal-anchor</keyword>
<keyword evidence="3 17" id="KW-0031">Aminopeptidase</keyword>
<keyword evidence="7 17" id="KW-0378">Hydrolase</keyword>
<dbReference type="Gene3D" id="2.60.40.1730">
    <property type="entry name" value="tricorn interacting facor f3 domain"/>
    <property type="match status" value="1"/>
</dbReference>
<evidence type="ECO:0000259" key="19">
    <source>
        <dbReference type="Pfam" id="PF11838"/>
    </source>
</evidence>
<dbReference type="GO" id="GO:0006508">
    <property type="term" value="P:proteolysis"/>
    <property type="evidence" value="ECO:0007669"/>
    <property type="project" value="UniProtKB-KW"/>
</dbReference>
<dbReference type="Pfam" id="PF17900">
    <property type="entry name" value="Peptidase_M1_N"/>
    <property type="match status" value="1"/>
</dbReference>
<evidence type="ECO:0000256" key="17">
    <source>
        <dbReference type="RuleBase" id="RU364040"/>
    </source>
</evidence>
<dbReference type="Pfam" id="PF11838">
    <property type="entry name" value="ERAP1_C"/>
    <property type="match status" value="1"/>
</dbReference>
<evidence type="ECO:0000256" key="1">
    <source>
        <dbReference type="ARBA" id="ARBA00004606"/>
    </source>
</evidence>
<dbReference type="SUPFAM" id="SSF55486">
    <property type="entry name" value="Metalloproteases ('zincins'), catalytic domain"/>
    <property type="match status" value="1"/>
</dbReference>
<dbReference type="GO" id="GO:0008270">
    <property type="term" value="F:zinc ion binding"/>
    <property type="evidence" value="ECO:0007669"/>
    <property type="project" value="UniProtKB-UniRule"/>
</dbReference>
<dbReference type="InterPro" id="IPR024571">
    <property type="entry name" value="ERAP1-like_C_dom"/>
</dbReference>
<keyword evidence="13" id="KW-0325">Glycoprotein</keyword>
<dbReference type="Gene3D" id="2.60.40.1910">
    <property type="match status" value="1"/>
</dbReference>
<dbReference type="FunFam" id="1.25.50.20:FF:000012">
    <property type="entry name" value="Aminopeptidase N"/>
    <property type="match status" value="1"/>
</dbReference>
<dbReference type="CTD" id="558452"/>
<dbReference type="RefSeq" id="XP_008278458.1">
    <property type="nucleotide sequence ID" value="XM_008280236.1"/>
</dbReference>
<dbReference type="Proteomes" id="UP000694891">
    <property type="component" value="Unplaced"/>
</dbReference>
<gene>
    <name evidence="22" type="primary">anpeplb</name>
</gene>
<evidence type="ECO:0000313" key="22">
    <source>
        <dbReference type="RefSeq" id="XP_008278458.1"/>
    </source>
</evidence>
<evidence type="ECO:0000256" key="7">
    <source>
        <dbReference type="ARBA" id="ARBA00022801"/>
    </source>
</evidence>
<keyword evidence="6 15" id="KW-0479">Metal-binding</keyword>
<feature type="domain" description="ERAP1-like C-terminal" evidence="19">
    <location>
        <begin position="641"/>
        <end position="957"/>
    </location>
</feature>
<evidence type="ECO:0000256" key="3">
    <source>
        <dbReference type="ARBA" id="ARBA00022438"/>
    </source>
</evidence>
<keyword evidence="5 17" id="KW-0812">Transmembrane</keyword>
<feature type="binding site" evidence="15">
    <location>
        <position position="417"/>
    </location>
    <ligand>
        <name>Zn(2+)</name>
        <dbReference type="ChEBI" id="CHEBI:29105"/>
        <note>catalytic</note>
    </ligand>
</feature>
<evidence type="ECO:0000256" key="4">
    <source>
        <dbReference type="ARBA" id="ARBA00022670"/>
    </source>
</evidence>
<evidence type="ECO:0000256" key="6">
    <source>
        <dbReference type="ARBA" id="ARBA00022723"/>
    </source>
</evidence>
<evidence type="ECO:0000259" key="18">
    <source>
        <dbReference type="Pfam" id="PF01433"/>
    </source>
</evidence>
<keyword evidence="4 17" id="KW-0645">Protease</keyword>
<dbReference type="InterPro" id="IPR001930">
    <property type="entry name" value="Peptidase_M1"/>
</dbReference>
<comment type="cofactor">
    <cofactor evidence="15 17">
        <name>Zn(2+)</name>
        <dbReference type="ChEBI" id="CHEBI:29105"/>
    </cofactor>
    <text evidence="15 17">Binds 1 zinc ion per subunit.</text>
</comment>
<dbReference type="PANTHER" id="PTHR11533:SF259">
    <property type="entry name" value="AMINOPEPTIDASE"/>
    <property type="match status" value="1"/>
</dbReference>
<feature type="binding site" evidence="15">
    <location>
        <position position="440"/>
    </location>
    <ligand>
        <name>Zn(2+)</name>
        <dbReference type="ChEBI" id="CHEBI:29105"/>
        <note>catalytic</note>
    </ligand>
</feature>
<keyword evidence="21" id="KW-1185">Reference proteome</keyword>
<accession>A0A9Y4N1F2</accession>
<comment type="subcellular location">
    <subcellularLocation>
        <location evidence="1">Membrane</location>
        <topology evidence="1">Single-pass type II membrane protein</topology>
    </subcellularLocation>
</comment>
<dbReference type="InterPro" id="IPR014782">
    <property type="entry name" value="Peptidase_M1_dom"/>
</dbReference>
<dbReference type="Pfam" id="PF01433">
    <property type="entry name" value="Peptidase_M1"/>
    <property type="match status" value="1"/>
</dbReference>
<dbReference type="GO" id="GO:0042277">
    <property type="term" value="F:peptide binding"/>
    <property type="evidence" value="ECO:0007669"/>
    <property type="project" value="TreeGrafter"/>
</dbReference>
<dbReference type="InterPro" id="IPR050344">
    <property type="entry name" value="Peptidase_M1_aminopeptidases"/>
</dbReference>
<evidence type="ECO:0000256" key="12">
    <source>
        <dbReference type="ARBA" id="ARBA00023136"/>
    </source>
</evidence>
<dbReference type="GO" id="GO:0043171">
    <property type="term" value="P:peptide catabolic process"/>
    <property type="evidence" value="ECO:0007669"/>
    <property type="project" value="TreeGrafter"/>
</dbReference>
<feature type="domain" description="Peptidase M1 membrane alanine aminopeptidase" evidence="18">
    <location>
        <begin position="345"/>
        <end position="569"/>
    </location>
</feature>
<dbReference type="Gene3D" id="1.10.390.10">
    <property type="entry name" value="Neutral Protease Domain 2"/>
    <property type="match status" value="1"/>
</dbReference>
<evidence type="ECO:0000256" key="11">
    <source>
        <dbReference type="ARBA" id="ARBA00023049"/>
    </source>
</evidence>
<evidence type="ECO:0000313" key="21">
    <source>
        <dbReference type="Proteomes" id="UP000694891"/>
    </source>
</evidence>
<reference evidence="22" key="1">
    <citation type="submission" date="2025-08" db="UniProtKB">
        <authorList>
            <consortium name="RefSeq"/>
        </authorList>
    </citation>
    <scope>IDENTIFICATION</scope>
</reference>
<evidence type="ECO:0000259" key="20">
    <source>
        <dbReference type="Pfam" id="PF17900"/>
    </source>
</evidence>
<dbReference type="Gene3D" id="1.25.50.20">
    <property type="match status" value="1"/>
</dbReference>
<dbReference type="AlphaFoldDB" id="A0A9Y4N1F2"/>
<evidence type="ECO:0000256" key="16">
    <source>
        <dbReference type="PIRSR" id="PIRSR634016-4"/>
    </source>
</evidence>
<dbReference type="SUPFAM" id="SSF63737">
    <property type="entry name" value="Leukotriene A4 hydrolase N-terminal domain"/>
    <property type="match status" value="1"/>
</dbReference>
<dbReference type="GO" id="GO:0070006">
    <property type="term" value="F:metalloaminopeptidase activity"/>
    <property type="evidence" value="ECO:0007669"/>
    <property type="project" value="TreeGrafter"/>
</dbReference>
<comment type="similarity">
    <text evidence="2 17">Belongs to the peptidase M1 family.</text>
</comment>
<organism evidence="21 22">
    <name type="scientific">Stegastes partitus</name>
    <name type="common">bicolor damselfish</name>
    <dbReference type="NCBI Taxonomy" id="144197"/>
    <lineage>
        <taxon>Eukaryota</taxon>
        <taxon>Metazoa</taxon>
        <taxon>Chordata</taxon>
        <taxon>Craniata</taxon>
        <taxon>Vertebrata</taxon>
        <taxon>Euteleostomi</taxon>
        <taxon>Actinopterygii</taxon>
        <taxon>Neopterygii</taxon>
        <taxon>Teleostei</taxon>
        <taxon>Neoteleostei</taxon>
        <taxon>Acanthomorphata</taxon>
        <taxon>Ovalentaria</taxon>
        <taxon>Pomacentridae</taxon>
        <taxon>Stegastes</taxon>
    </lineage>
</organism>
<evidence type="ECO:0000256" key="5">
    <source>
        <dbReference type="ARBA" id="ARBA00022692"/>
    </source>
</evidence>
<sequence length="984" mass="112526">MFNLQSVQLNQVLTTDQFGSTSAPVRLQSGSSTNMPSKSGMSKAFAVAFVVLTVSVIAGTVTMFILYEIQMHGVNATAQPTFPATTEPPPPVLRLGKSVVPVRYSLSLRVGLYTRIIQEVNVTSPNQTLSFSGNSTVHFRCAQRTNSIFLHGLDLLVSDPQVKHTDTGRTVGSSLKKPDKKSRFLEVGLKDFMEVGEHYSLTLSFEGELSENLEALYVSQYREEDLEYEEYTDGDRFLAATYLEPTGARKMFPCFDEPEMKAEFDVKIIHRRDTTALSNTKEQETGIVDEEWKFTTFQRTPKMSTYLLAFTVSEFRSVRSPVTDERVEIQTFARPEAIAAGHTAYASEITRKILEFYERRFQIEYELNKLDQIALPDLDPAAMENWGLVTYQEGHLLYEEGVSSMLHKEVIAVMIAHELAHQWFGNLVTMKWWNNIWLNEGFATYMSYFAVDDVEPSFKMTEVFIMDDLHEAFEEDALASSHPLILAEQDVETPDAISGLFDAITYSKGALLLRMLADIVGESTFNEGINRYLKDFRFGNTDQNDLWDSIERGRHFKFGQSVENLMAPWTKQAGYPVITIDTTNGEIYQKRFLFSDTAESSLVWHIPIRFMSQHMSESELVWLTESGPVRKEEFISKDSEWILANVNSFGYYRVNYNLENWQRLLHQLETKPHLIPLMNRGQLVDDAFNLARAKLVDVTLALNSTRFLRHETEFLPWESALRNLEYFVLMFDRSEVYGPMQAYLREQVRGLYDFYRTDTENSSVPVGHSEQHNQINAVMLACANGLPECIEMATYKFAEWMEPNGTNTIHPNLRSVIYCQAVAAGGRAEWEFAWDKLQSSSDTSEKEQLRGALACTKKIWLLNRYLQYTLDPDKIRLMDVASIITDVATNSAGQALAWNFMRAHWDYVSQGDASLLIQGVTSRFSTPFELEELERFADVYELGSGVRAAQQAIEQTRVNIEWVNNNKDAVLQWFEAHTEEERYH</sequence>
<protein>
    <recommendedName>
        <fullName evidence="17">Aminopeptidase</fullName>
        <ecNumber evidence="17">3.4.11.-</ecNumber>
    </recommendedName>
</protein>
<dbReference type="InterPro" id="IPR045357">
    <property type="entry name" value="Aminopeptidase_N-like_N"/>
</dbReference>
<evidence type="ECO:0000256" key="10">
    <source>
        <dbReference type="ARBA" id="ARBA00022989"/>
    </source>
</evidence>
<dbReference type="EC" id="3.4.11.-" evidence="17"/>
<dbReference type="InterPro" id="IPR027268">
    <property type="entry name" value="Peptidase_M4/M1_CTD_sf"/>
</dbReference>
<keyword evidence="12 17" id="KW-0472">Membrane</keyword>
<feature type="site" description="Transition state stabilizer" evidence="16">
    <location>
        <position position="506"/>
    </location>
</feature>
<keyword evidence="11 17" id="KW-0482">Metalloprotease</keyword>
<dbReference type="PANTHER" id="PTHR11533">
    <property type="entry name" value="PROTEASE M1 ZINC METALLOPROTEASE"/>
    <property type="match status" value="1"/>
</dbReference>
<keyword evidence="8 15" id="KW-0862">Zinc</keyword>
<evidence type="ECO:0000256" key="14">
    <source>
        <dbReference type="PIRSR" id="PIRSR634016-1"/>
    </source>
</evidence>
<evidence type="ECO:0000256" key="8">
    <source>
        <dbReference type="ARBA" id="ARBA00022833"/>
    </source>
</evidence>
<dbReference type="GO" id="GO:0005737">
    <property type="term" value="C:cytoplasm"/>
    <property type="evidence" value="ECO:0007669"/>
    <property type="project" value="TreeGrafter"/>
</dbReference>
<evidence type="ECO:0000256" key="13">
    <source>
        <dbReference type="ARBA" id="ARBA00023180"/>
    </source>
</evidence>
<proteinExistence type="inferred from homology"/>
<feature type="binding site" evidence="15">
    <location>
        <position position="421"/>
    </location>
    <ligand>
        <name>Zn(2+)</name>
        <dbReference type="ChEBI" id="CHEBI:29105"/>
        <note>catalytic</note>
    </ligand>
</feature>
<dbReference type="PRINTS" id="PR00756">
    <property type="entry name" value="ALADIPTASE"/>
</dbReference>
<feature type="active site" description="Proton acceptor" evidence="14">
    <location>
        <position position="418"/>
    </location>
</feature>
<dbReference type="GO" id="GO:0005886">
    <property type="term" value="C:plasma membrane"/>
    <property type="evidence" value="ECO:0007669"/>
    <property type="project" value="TreeGrafter"/>
</dbReference>
<keyword evidence="10 17" id="KW-1133">Transmembrane helix</keyword>
<dbReference type="FunFam" id="2.60.40.1730:FF:000013">
    <property type="entry name" value="Aminopeptidase"/>
    <property type="match status" value="1"/>
</dbReference>
<dbReference type="FunFam" id="1.10.390.10:FF:000016">
    <property type="entry name" value="Glutamyl aminopeptidase"/>
    <property type="match status" value="1"/>
</dbReference>
<evidence type="ECO:0000256" key="2">
    <source>
        <dbReference type="ARBA" id="ARBA00010136"/>
    </source>
</evidence>
<dbReference type="CDD" id="cd09601">
    <property type="entry name" value="M1_APN-Q_like"/>
    <property type="match status" value="1"/>
</dbReference>
<feature type="transmembrane region" description="Helical" evidence="17">
    <location>
        <begin position="44"/>
        <end position="67"/>
    </location>
</feature>
<evidence type="ECO:0000256" key="9">
    <source>
        <dbReference type="ARBA" id="ARBA00022968"/>
    </source>
</evidence>
<dbReference type="InterPro" id="IPR034016">
    <property type="entry name" value="M1_APN-typ"/>
</dbReference>
<dbReference type="GO" id="GO:0005615">
    <property type="term" value="C:extracellular space"/>
    <property type="evidence" value="ECO:0007669"/>
    <property type="project" value="TreeGrafter"/>
</dbReference>
<feature type="domain" description="Aminopeptidase N-like N-terminal" evidence="20">
    <location>
        <begin position="103"/>
        <end position="307"/>
    </location>
</feature>
<name>A0A9Y4N1F2_9TELE</name>